<dbReference type="RefSeq" id="WP_189642021.1">
    <property type="nucleotide sequence ID" value="NZ_BNAL01000003.1"/>
</dbReference>
<accession>A0ABQ3K162</accession>
<protein>
    <recommendedName>
        <fullName evidence="3">LPS export ABC transporter periplasmic protein LptC</fullName>
    </recommendedName>
</protein>
<evidence type="ECO:0008006" key="3">
    <source>
        <dbReference type="Google" id="ProtNLM"/>
    </source>
</evidence>
<sequence>MLKIGSYVLGALLLFAAVFALLPARSPRTETGATLHGVALTLYPASDPDASWQFEANQVVNDPLSGETRLSQLKDGGRWLRERDASGQLTGKTVLDARLAANDLTIDREDNMQTDLATITLVKECAVVKLSGNDKQPVRVDQSAGFSAPLAEVDSPAIVGEVPDMRMSFNFEILESSEQSSFGWDMNSTEQCVGGERVPI</sequence>
<proteinExistence type="predicted"/>
<name>A0ABQ3K162_9DEIO</name>
<dbReference type="EMBL" id="BNAL01000003">
    <property type="protein sequence ID" value="GHF95469.1"/>
    <property type="molecule type" value="Genomic_DNA"/>
</dbReference>
<comment type="caution">
    <text evidence="1">The sequence shown here is derived from an EMBL/GenBank/DDBJ whole genome shotgun (WGS) entry which is preliminary data.</text>
</comment>
<reference evidence="2" key="1">
    <citation type="journal article" date="2019" name="Int. J. Syst. Evol. Microbiol.">
        <title>The Global Catalogue of Microorganisms (GCM) 10K type strain sequencing project: providing services to taxonomists for standard genome sequencing and annotation.</title>
        <authorList>
            <consortium name="The Broad Institute Genomics Platform"/>
            <consortium name="The Broad Institute Genome Sequencing Center for Infectious Disease"/>
            <person name="Wu L."/>
            <person name="Ma J."/>
        </authorList>
    </citation>
    <scope>NUCLEOTIDE SEQUENCE [LARGE SCALE GENOMIC DNA]</scope>
    <source>
        <strain evidence="2">CGMCC 1.18439</strain>
    </source>
</reference>
<evidence type="ECO:0000313" key="1">
    <source>
        <dbReference type="EMBL" id="GHF95469.1"/>
    </source>
</evidence>
<keyword evidence="2" id="KW-1185">Reference proteome</keyword>
<evidence type="ECO:0000313" key="2">
    <source>
        <dbReference type="Proteomes" id="UP000632154"/>
    </source>
</evidence>
<gene>
    <name evidence="1" type="ORF">GCM10017783_04220</name>
</gene>
<organism evidence="1 2">
    <name type="scientific">Deinococcus piscis</name>
    <dbReference type="NCBI Taxonomy" id="394230"/>
    <lineage>
        <taxon>Bacteria</taxon>
        <taxon>Thermotogati</taxon>
        <taxon>Deinococcota</taxon>
        <taxon>Deinococci</taxon>
        <taxon>Deinococcales</taxon>
        <taxon>Deinococcaceae</taxon>
        <taxon>Deinococcus</taxon>
    </lineage>
</organism>
<dbReference type="Proteomes" id="UP000632154">
    <property type="component" value="Unassembled WGS sequence"/>
</dbReference>